<dbReference type="AlphaFoldDB" id="A0A8J2LD17"/>
<evidence type="ECO:0000313" key="2">
    <source>
        <dbReference type="Proteomes" id="UP000708208"/>
    </source>
</evidence>
<dbReference type="EMBL" id="CAJVCH010550530">
    <property type="protein sequence ID" value="CAG7829208.1"/>
    <property type="molecule type" value="Genomic_DNA"/>
</dbReference>
<feature type="non-terminal residue" evidence="1">
    <location>
        <position position="1"/>
    </location>
</feature>
<gene>
    <name evidence="1" type="ORF">AFUS01_LOCUS39083</name>
</gene>
<organism evidence="1 2">
    <name type="scientific">Allacma fusca</name>
    <dbReference type="NCBI Taxonomy" id="39272"/>
    <lineage>
        <taxon>Eukaryota</taxon>
        <taxon>Metazoa</taxon>
        <taxon>Ecdysozoa</taxon>
        <taxon>Arthropoda</taxon>
        <taxon>Hexapoda</taxon>
        <taxon>Collembola</taxon>
        <taxon>Symphypleona</taxon>
        <taxon>Sminthuridae</taxon>
        <taxon>Allacma</taxon>
    </lineage>
</organism>
<evidence type="ECO:0000313" key="1">
    <source>
        <dbReference type="EMBL" id="CAG7829208.1"/>
    </source>
</evidence>
<sequence length="76" mass="8458">NFMDADLTDYQLKLYTNGSQVAGLEYTKAPSTVPAKKEEVATFISGKSLNDNKPDGTMMYRIDPLDSLTHIDVIQM</sequence>
<protein>
    <submittedName>
        <fullName evidence="1">Uncharacterized protein</fullName>
    </submittedName>
</protein>
<reference evidence="1" key="1">
    <citation type="submission" date="2021-06" db="EMBL/GenBank/DDBJ databases">
        <authorList>
            <person name="Hodson N. C."/>
            <person name="Mongue J. A."/>
            <person name="Jaron S. K."/>
        </authorList>
    </citation>
    <scope>NUCLEOTIDE SEQUENCE</scope>
</reference>
<accession>A0A8J2LD17</accession>
<name>A0A8J2LD17_9HEXA</name>
<dbReference type="Proteomes" id="UP000708208">
    <property type="component" value="Unassembled WGS sequence"/>
</dbReference>
<comment type="caution">
    <text evidence="1">The sequence shown here is derived from an EMBL/GenBank/DDBJ whole genome shotgun (WGS) entry which is preliminary data.</text>
</comment>
<proteinExistence type="predicted"/>
<keyword evidence="2" id="KW-1185">Reference proteome</keyword>